<organism evidence="2 3">
    <name type="scientific">Peronospora belbahrii</name>
    <dbReference type="NCBI Taxonomy" id="622444"/>
    <lineage>
        <taxon>Eukaryota</taxon>
        <taxon>Sar</taxon>
        <taxon>Stramenopiles</taxon>
        <taxon>Oomycota</taxon>
        <taxon>Peronosporomycetes</taxon>
        <taxon>Peronosporales</taxon>
        <taxon>Peronosporaceae</taxon>
        <taxon>Peronospora</taxon>
    </lineage>
</organism>
<dbReference type="Proteomes" id="UP001158986">
    <property type="component" value="Unassembled WGS sequence"/>
</dbReference>
<protein>
    <submittedName>
        <fullName evidence="2">Uncharacterized protein</fullName>
    </submittedName>
</protein>
<keyword evidence="1" id="KW-0812">Transmembrane</keyword>
<comment type="caution">
    <text evidence="2">The sequence shown here is derived from an EMBL/GenBank/DDBJ whole genome shotgun (WGS) entry which is preliminary data.</text>
</comment>
<name>A0ABN8D5Y0_9STRA</name>
<feature type="transmembrane region" description="Helical" evidence="1">
    <location>
        <begin position="23"/>
        <end position="41"/>
    </location>
</feature>
<sequence>MLTCIASQALHAYKTSTTPVNRVRVFMVLNVVLLLLVRIVLENVGLTNGNSAMRMLRLQQFKTNQMGNRWTFYTLEYQNTVVAPVKLNKTVCLLYFTGKEEWSRGGRGREKEENTTD</sequence>
<evidence type="ECO:0000313" key="3">
    <source>
        <dbReference type="Proteomes" id="UP001158986"/>
    </source>
</evidence>
<evidence type="ECO:0000256" key="1">
    <source>
        <dbReference type="SAM" id="Phobius"/>
    </source>
</evidence>
<gene>
    <name evidence="2" type="ORF">PBS001_LOCUS7019</name>
</gene>
<keyword evidence="3" id="KW-1185">Reference proteome</keyword>
<keyword evidence="1" id="KW-1133">Transmembrane helix</keyword>
<accession>A0ABN8D5Y0</accession>
<proteinExistence type="predicted"/>
<dbReference type="EMBL" id="CAKLCB010000360">
    <property type="protein sequence ID" value="CAH0520542.1"/>
    <property type="molecule type" value="Genomic_DNA"/>
</dbReference>
<keyword evidence="1" id="KW-0472">Membrane</keyword>
<reference evidence="2 3" key="1">
    <citation type="submission" date="2021-11" db="EMBL/GenBank/DDBJ databases">
        <authorList>
            <person name="Islam A."/>
            <person name="Islam S."/>
            <person name="Flora M.S."/>
            <person name="Rahman M."/>
            <person name="Ziaur R.M."/>
            <person name="Epstein J.H."/>
            <person name="Hassan M."/>
            <person name="Klassen M."/>
            <person name="Woodard K."/>
            <person name="Webb A."/>
            <person name="Webby R.J."/>
            <person name="El Zowalaty M.E."/>
        </authorList>
    </citation>
    <scope>NUCLEOTIDE SEQUENCE [LARGE SCALE GENOMIC DNA]</scope>
    <source>
        <strain evidence="2">Pbs1</strain>
    </source>
</reference>
<evidence type="ECO:0000313" key="2">
    <source>
        <dbReference type="EMBL" id="CAH0520542.1"/>
    </source>
</evidence>